<dbReference type="EMBL" id="GBRH01219087">
    <property type="protein sequence ID" value="JAD78808.1"/>
    <property type="molecule type" value="Transcribed_RNA"/>
</dbReference>
<organism evidence="1">
    <name type="scientific">Arundo donax</name>
    <name type="common">Giant reed</name>
    <name type="synonym">Donax arundinaceus</name>
    <dbReference type="NCBI Taxonomy" id="35708"/>
    <lineage>
        <taxon>Eukaryota</taxon>
        <taxon>Viridiplantae</taxon>
        <taxon>Streptophyta</taxon>
        <taxon>Embryophyta</taxon>
        <taxon>Tracheophyta</taxon>
        <taxon>Spermatophyta</taxon>
        <taxon>Magnoliopsida</taxon>
        <taxon>Liliopsida</taxon>
        <taxon>Poales</taxon>
        <taxon>Poaceae</taxon>
        <taxon>PACMAD clade</taxon>
        <taxon>Arundinoideae</taxon>
        <taxon>Arundineae</taxon>
        <taxon>Arundo</taxon>
    </lineage>
</organism>
<proteinExistence type="predicted"/>
<dbReference type="AlphaFoldDB" id="A0A0A9CWJ9"/>
<sequence>METDPSSWNFCSDLEELETLTALYVVWSAPKDPKTNHLPHLIWNDWEYWNSFGQGQLSLMEMIQQLAKKKHSLDFFGSWTPLLELARVLVALQHQIFFLPLSEYLSKTEVSAPLQSH</sequence>
<reference evidence="1" key="1">
    <citation type="submission" date="2014-09" db="EMBL/GenBank/DDBJ databases">
        <authorList>
            <person name="Magalhaes I.L.F."/>
            <person name="Oliveira U."/>
            <person name="Santos F.R."/>
            <person name="Vidigal T.H.D.A."/>
            <person name="Brescovit A.D."/>
            <person name="Santos A.J."/>
        </authorList>
    </citation>
    <scope>NUCLEOTIDE SEQUENCE</scope>
    <source>
        <tissue evidence="1">Shoot tissue taken approximately 20 cm above the soil surface</tissue>
    </source>
</reference>
<reference evidence="1" key="2">
    <citation type="journal article" date="2015" name="Data Brief">
        <title>Shoot transcriptome of the giant reed, Arundo donax.</title>
        <authorList>
            <person name="Barrero R.A."/>
            <person name="Guerrero F.D."/>
            <person name="Moolhuijzen P."/>
            <person name="Goolsby J.A."/>
            <person name="Tidwell J."/>
            <person name="Bellgard S.E."/>
            <person name="Bellgard M.I."/>
        </authorList>
    </citation>
    <scope>NUCLEOTIDE SEQUENCE</scope>
    <source>
        <tissue evidence="1">Shoot tissue taken approximately 20 cm above the soil surface</tissue>
    </source>
</reference>
<accession>A0A0A9CWJ9</accession>
<name>A0A0A9CWJ9_ARUDO</name>
<protein>
    <submittedName>
        <fullName evidence="1">Uncharacterized protein</fullName>
    </submittedName>
</protein>
<evidence type="ECO:0000313" key="1">
    <source>
        <dbReference type="EMBL" id="JAD78808.1"/>
    </source>
</evidence>